<name>A0AAW0C0C0_9AGAR</name>
<feature type="region of interest" description="Disordered" evidence="1">
    <location>
        <begin position="263"/>
        <end position="282"/>
    </location>
</feature>
<evidence type="ECO:0008006" key="4">
    <source>
        <dbReference type="Google" id="ProtNLM"/>
    </source>
</evidence>
<evidence type="ECO:0000313" key="2">
    <source>
        <dbReference type="EMBL" id="KAK7032627.1"/>
    </source>
</evidence>
<feature type="compositionally biased region" description="Acidic residues" evidence="1">
    <location>
        <begin position="264"/>
        <end position="282"/>
    </location>
</feature>
<evidence type="ECO:0000313" key="3">
    <source>
        <dbReference type="Proteomes" id="UP001383192"/>
    </source>
</evidence>
<accession>A0AAW0C0C0</accession>
<proteinExistence type="predicted"/>
<feature type="compositionally biased region" description="Polar residues" evidence="1">
    <location>
        <begin position="115"/>
        <end position="137"/>
    </location>
</feature>
<gene>
    <name evidence="2" type="ORF">VNI00_012891</name>
</gene>
<dbReference type="Proteomes" id="UP001383192">
    <property type="component" value="Unassembled WGS sequence"/>
</dbReference>
<feature type="region of interest" description="Disordered" evidence="1">
    <location>
        <begin position="112"/>
        <end position="137"/>
    </location>
</feature>
<comment type="caution">
    <text evidence="2">The sequence shown here is derived from an EMBL/GenBank/DDBJ whole genome shotgun (WGS) entry which is preliminary data.</text>
</comment>
<dbReference type="AlphaFoldDB" id="A0AAW0C0C0"/>
<reference evidence="2 3" key="1">
    <citation type="submission" date="2024-01" db="EMBL/GenBank/DDBJ databases">
        <title>A draft genome for a cacao thread blight-causing isolate of Paramarasmius palmivorus.</title>
        <authorList>
            <person name="Baruah I.K."/>
            <person name="Bukari Y."/>
            <person name="Amoako-Attah I."/>
            <person name="Meinhardt L.W."/>
            <person name="Bailey B.A."/>
            <person name="Cohen S.P."/>
        </authorList>
    </citation>
    <scope>NUCLEOTIDE SEQUENCE [LARGE SCALE GENOMIC DNA]</scope>
    <source>
        <strain evidence="2 3">GH-12</strain>
    </source>
</reference>
<dbReference type="EMBL" id="JAYKXP010000062">
    <property type="protein sequence ID" value="KAK7032627.1"/>
    <property type="molecule type" value="Genomic_DNA"/>
</dbReference>
<organism evidence="2 3">
    <name type="scientific">Paramarasmius palmivorus</name>
    <dbReference type="NCBI Taxonomy" id="297713"/>
    <lineage>
        <taxon>Eukaryota</taxon>
        <taxon>Fungi</taxon>
        <taxon>Dikarya</taxon>
        <taxon>Basidiomycota</taxon>
        <taxon>Agaricomycotina</taxon>
        <taxon>Agaricomycetes</taxon>
        <taxon>Agaricomycetidae</taxon>
        <taxon>Agaricales</taxon>
        <taxon>Marasmiineae</taxon>
        <taxon>Marasmiaceae</taxon>
        <taxon>Paramarasmius</taxon>
    </lineage>
</organism>
<sequence>MKDIYVEKKLAEARAVKGLDAHREFHLAIFRGGESGEKYLFVQYRGPEAMEAYRQDFENFSTIKDPERLQLFGYNSWKELPSLIFYNPCLLDSCQRRFSPSLLDQDPEVLEPHAQHNSPKVLTSTLDDSTGSCSTQPQEELWMGKAVGITKAGSDYSSDDMNFQVGQTIGITKKKKKSKMHECEICHKLFPRSFTVRSNAKRHLRTHGVLPETLVPPSLEYMVNFGAPMVPDSQGQQFSTLPPKLKWMPTSLLDRNNLINLDPVSEDGEDFDSELDELEDDPASQSCTQAVNVPLLAVAPAHVEDRIGVDWCGDRNSYPEHGPYPYYPTQVKRAPGCPVHY</sequence>
<dbReference type="Gene3D" id="3.30.160.60">
    <property type="entry name" value="Classic Zinc Finger"/>
    <property type="match status" value="1"/>
</dbReference>
<keyword evidence="3" id="KW-1185">Reference proteome</keyword>
<protein>
    <recommendedName>
        <fullName evidence="4">C2H2-type domain-containing protein</fullName>
    </recommendedName>
</protein>
<evidence type="ECO:0000256" key="1">
    <source>
        <dbReference type="SAM" id="MobiDB-lite"/>
    </source>
</evidence>